<evidence type="ECO:0000256" key="3">
    <source>
        <dbReference type="SAM" id="SignalP"/>
    </source>
</evidence>
<evidence type="ECO:0000256" key="2">
    <source>
        <dbReference type="ARBA" id="ARBA00022801"/>
    </source>
</evidence>
<dbReference type="InterPro" id="IPR012338">
    <property type="entry name" value="Beta-lactam/transpept-like"/>
</dbReference>
<comment type="similarity">
    <text evidence="1">Belongs to the peptidase S13 family.</text>
</comment>
<keyword evidence="5" id="KW-1185">Reference proteome</keyword>
<gene>
    <name evidence="4" type="primary">dacB</name>
    <name evidence="4" type="ORF">KDN34_08615</name>
</gene>
<protein>
    <submittedName>
        <fullName evidence="4">D-alanyl-D-alanine carboxypeptidase/D-alanyl-D-alanine-endopeptidase</fullName>
        <ecNumber evidence="4">3.4.16.4</ecNumber>
    </submittedName>
</protein>
<dbReference type="Gene3D" id="3.40.710.10">
    <property type="entry name" value="DD-peptidase/beta-lactamase superfamily"/>
    <property type="match status" value="1"/>
</dbReference>
<dbReference type="Pfam" id="PF02113">
    <property type="entry name" value="Peptidase_S13"/>
    <property type="match status" value="1"/>
</dbReference>
<feature type="chain" id="PRO_5045069217" evidence="3">
    <location>
        <begin position="33"/>
        <end position="495"/>
    </location>
</feature>
<evidence type="ECO:0000256" key="1">
    <source>
        <dbReference type="ARBA" id="ARBA00006096"/>
    </source>
</evidence>
<dbReference type="Gene3D" id="3.50.80.20">
    <property type="entry name" value="D-Ala-D-Ala carboxypeptidase C, peptidase S13"/>
    <property type="match status" value="1"/>
</dbReference>
<dbReference type="RefSeq" id="WP_212596443.1">
    <property type="nucleotide sequence ID" value="NZ_CP073587.1"/>
</dbReference>
<evidence type="ECO:0000313" key="5">
    <source>
        <dbReference type="Proteomes" id="UP000679575"/>
    </source>
</evidence>
<dbReference type="NCBIfam" id="TIGR00666">
    <property type="entry name" value="PBP4"/>
    <property type="match status" value="1"/>
</dbReference>
<keyword evidence="2 4" id="KW-0378">Hydrolase</keyword>
<dbReference type="Proteomes" id="UP000679575">
    <property type="component" value="Chromosome"/>
</dbReference>
<accession>A0ABX7YXB0</accession>
<feature type="signal peptide" evidence="3">
    <location>
        <begin position="1"/>
        <end position="32"/>
    </location>
</feature>
<proteinExistence type="inferred from homology"/>
<keyword evidence="4" id="KW-0645">Protease</keyword>
<organism evidence="4 5">
    <name type="scientific">Shewanella yunxiaonensis</name>
    <dbReference type="NCBI Taxonomy" id="2829809"/>
    <lineage>
        <taxon>Bacteria</taxon>
        <taxon>Pseudomonadati</taxon>
        <taxon>Pseudomonadota</taxon>
        <taxon>Gammaproteobacteria</taxon>
        <taxon>Alteromonadales</taxon>
        <taxon>Shewanellaceae</taxon>
        <taxon>Shewanella</taxon>
    </lineage>
</organism>
<reference evidence="4 5" key="1">
    <citation type="submission" date="2021-04" db="EMBL/GenBank/DDBJ databases">
        <title>Novel species identification of genus Shewanella.</title>
        <authorList>
            <person name="Liu G."/>
        </authorList>
    </citation>
    <scope>NUCLEOTIDE SEQUENCE [LARGE SCALE GENOMIC DNA]</scope>
    <source>
        <strain evidence="4 5">FJAT-54481</strain>
    </source>
</reference>
<evidence type="ECO:0000313" key="4">
    <source>
        <dbReference type="EMBL" id="QUN07443.1"/>
    </source>
</evidence>
<dbReference type="GO" id="GO:0009002">
    <property type="term" value="F:serine-type D-Ala-D-Ala carboxypeptidase activity"/>
    <property type="evidence" value="ECO:0007669"/>
    <property type="project" value="UniProtKB-EC"/>
</dbReference>
<dbReference type="EC" id="3.4.16.4" evidence="4"/>
<keyword evidence="3" id="KW-0732">Signal</keyword>
<dbReference type="PANTHER" id="PTHR30023:SF0">
    <property type="entry name" value="PENICILLIN-SENSITIVE CARBOXYPEPTIDASE A"/>
    <property type="match status" value="1"/>
</dbReference>
<sequence length="495" mass="53778">MTLNNHPARRWHFKALVLWSILSATTFNTALAAPLSAWLQPLLPKDSQTALWVQDTHNGEVLVSHNADVLMLPASTQKLLTAVTAWQVLGEDFTFHTTLLTDGKVEKSVIKGDLYLRFEGDPRLTRAQLAQMAHQLAASGINEIDGNVVLIGSNDSQWQAPGWVWDDLGICYAAPVSSFIVDQNCIKAMLVQQPDGLTKVKPLLPAPITVSSSARFDADHQQSFCQLSLERLPDNHYLLGGCYAGTAPAPLAIAVNNPLQYARDVVTDIYTHQFKLTGTVNAADNVPATATLLSDHQSAPLSELISEMLLDSDNLIADTLLKQVGQQRFGKHAGFAAGTRVVKETLAQLDVVLDSSSIADGSGLSRYNLLSARQLASLLIQIKTRPSLQWLTEVLPKAGISGTLQYKRPFTQKPLRGAVVAKTGSMSGVQNLAGFLSGDAPQDKNRYLIVVMENGLSPKEEKAKHNFITVVMPSLQHQIIEDGVHTSMGQQSSAR</sequence>
<name>A0ABX7YXB0_9GAMM</name>
<dbReference type="EMBL" id="CP073587">
    <property type="protein sequence ID" value="QUN07443.1"/>
    <property type="molecule type" value="Genomic_DNA"/>
</dbReference>
<dbReference type="PRINTS" id="PR00922">
    <property type="entry name" value="DADACBPTASE3"/>
</dbReference>
<keyword evidence="4" id="KW-0121">Carboxypeptidase</keyword>
<dbReference type="SUPFAM" id="SSF56601">
    <property type="entry name" value="beta-lactamase/transpeptidase-like"/>
    <property type="match status" value="1"/>
</dbReference>
<dbReference type="InterPro" id="IPR000667">
    <property type="entry name" value="Peptidase_S13"/>
</dbReference>
<dbReference type="PANTHER" id="PTHR30023">
    <property type="entry name" value="D-ALANYL-D-ALANINE CARBOXYPEPTIDASE"/>
    <property type="match status" value="1"/>
</dbReference>